<evidence type="ECO:0000313" key="3">
    <source>
        <dbReference type="Proteomes" id="UP000188320"/>
    </source>
</evidence>
<dbReference type="AlphaFoldDB" id="A0A1R1PP33"/>
<organism evidence="2 3">
    <name type="scientific">Zancudomyces culisetae</name>
    <name type="common">Gut fungus</name>
    <name type="synonym">Smittium culisetae</name>
    <dbReference type="NCBI Taxonomy" id="1213189"/>
    <lineage>
        <taxon>Eukaryota</taxon>
        <taxon>Fungi</taxon>
        <taxon>Fungi incertae sedis</taxon>
        <taxon>Zoopagomycota</taxon>
        <taxon>Kickxellomycotina</taxon>
        <taxon>Harpellomycetes</taxon>
        <taxon>Harpellales</taxon>
        <taxon>Legeriomycetaceae</taxon>
        <taxon>Zancudomyces</taxon>
    </lineage>
</organism>
<dbReference type="Proteomes" id="UP000188320">
    <property type="component" value="Unassembled WGS sequence"/>
</dbReference>
<feature type="region of interest" description="Disordered" evidence="1">
    <location>
        <begin position="1"/>
        <end position="22"/>
    </location>
</feature>
<gene>
    <name evidence="2" type="ORF">AX774_g3787</name>
</gene>
<sequence length="558" mass="62295">MESDEYGRSLAGLSQHQSGIGGEDDDIEDGYFVEYDYFYNQVKLVSQFARLVDSRTILQYLSEEIRKRLTGMVEFGNNKMILARELKWLIMILGQVLADDSNGSEQVMIPEEVMNCSVEQTNRYMLDIGTECENDSFVNGRGGGGGNSIQIQNSVLEFQTKDNSKSRLENHSPAYHAIQQLTACITDSITKISFACISISTSKIENINNNNINTNYPINIPKNVNQKQNLNNKQTDLERDKNESDLSFILTCTLISITHELCLNLTSTCTLLGKSTYFQNLVLSTLITLNNTAITPTVSQEQQRQLFCANLDSAGTLDPYLLMLKDIFTFVDQGYELLDPKNSSCVVYAIVLALDMPVPDIVINACQLLNILLYKLFFSNSASLNPSSFACNLRLLFSNPDDLSSSSTSCSFELVEKLLFLLLKSQFDPVILDHVGTSIILLHLSSFLNTQTSQITNPMNPNTNTSNLSNQNTNASHLVKLAYQYYSQNTNINPISANRILINFDAYISSINNLKSVNFLFSSISSANSNIGIVNDIFLEQRPVLHAFLVETRAVLLL</sequence>
<dbReference type="OrthoDB" id="5548448at2759"/>
<dbReference type="EMBL" id="LSSK01000607">
    <property type="protein sequence ID" value="OMH82727.1"/>
    <property type="molecule type" value="Genomic_DNA"/>
</dbReference>
<keyword evidence="3" id="KW-1185">Reference proteome</keyword>
<protein>
    <submittedName>
        <fullName evidence="2">Uncharacterized protein</fullName>
    </submittedName>
</protein>
<accession>A0A1R1PP33</accession>
<evidence type="ECO:0000256" key="1">
    <source>
        <dbReference type="SAM" id="MobiDB-lite"/>
    </source>
</evidence>
<name>A0A1R1PP33_ZANCU</name>
<proteinExistence type="predicted"/>
<reference evidence="3" key="1">
    <citation type="submission" date="2017-01" db="EMBL/GenBank/DDBJ databases">
        <authorList>
            <person name="Wang Y."/>
            <person name="White M."/>
            <person name="Kvist S."/>
            <person name="Moncalvo J.-M."/>
        </authorList>
    </citation>
    <scope>NUCLEOTIDE SEQUENCE [LARGE SCALE GENOMIC DNA]</scope>
    <source>
        <strain evidence="3">COL-18-3</strain>
    </source>
</reference>
<evidence type="ECO:0000313" key="2">
    <source>
        <dbReference type="EMBL" id="OMH82727.1"/>
    </source>
</evidence>
<comment type="caution">
    <text evidence="2">The sequence shown here is derived from an EMBL/GenBank/DDBJ whole genome shotgun (WGS) entry which is preliminary data.</text>
</comment>